<dbReference type="AlphaFoldDB" id="A0A9B2JRD2"/>
<feature type="transmembrane region" description="Helical" evidence="13">
    <location>
        <begin position="570"/>
        <end position="591"/>
    </location>
</feature>
<evidence type="ECO:0000313" key="17">
    <source>
        <dbReference type="RefSeq" id="XP_012170318.1"/>
    </source>
</evidence>
<evidence type="ECO:0000256" key="9">
    <source>
        <dbReference type="ARBA" id="ARBA00023136"/>
    </source>
</evidence>
<protein>
    <submittedName>
        <fullName evidence="17">Lutropin-choriogonadotropic hormone receptor isoform X2</fullName>
    </submittedName>
</protein>
<dbReference type="GO" id="GO:0007189">
    <property type="term" value="P:adenylate cyclase-activating G protein-coupled receptor signaling pathway"/>
    <property type="evidence" value="ECO:0007669"/>
    <property type="project" value="TreeGrafter"/>
</dbReference>
<dbReference type="PANTHER" id="PTHR24372">
    <property type="entry name" value="GLYCOPROTEIN HORMONE RECEPTOR"/>
    <property type="match status" value="1"/>
</dbReference>
<comment type="similarity">
    <text evidence="2">Belongs to the G-protein coupled receptor 1 family.</text>
</comment>
<keyword evidence="9 13" id="KW-0472">Membrane</keyword>
<dbReference type="GO" id="GO:0016500">
    <property type="term" value="F:protein-hormone receptor activity"/>
    <property type="evidence" value="ECO:0007669"/>
    <property type="project" value="InterPro"/>
</dbReference>
<evidence type="ECO:0000256" key="4">
    <source>
        <dbReference type="ARBA" id="ARBA00022614"/>
    </source>
</evidence>
<evidence type="ECO:0000256" key="2">
    <source>
        <dbReference type="ARBA" id="ARBA00010663"/>
    </source>
</evidence>
<gene>
    <name evidence="17" type="primary">LOC100649703</name>
</gene>
<dbReference type="Gene3D" id="3.80.10.10">
    <property type="entry name" value="Ribonuclease Inhibitor"/>
    <property type="match status" value="2"/>
</dbReference>
<dbReference type="SMART" id="SM00369">
    <property type="entry name" value="LRR_TYP"/>
    <property type="match status" value="10"/>
</dbReference>
<keyword evidence="7 13" id="KW-1133">Transmembrane helix</keyword>
<keyword evidence="8" id="KW-0297">G-protein coupled receptor</keyword>
<feature type="transmembrane region" description="Helical" evidence="13">
    <location>
        <begin position="527"/>
        <end position="550"/>
    </location>
</feature>
<dbReference type="PRINTS" id="PR00237">
    <property type="entry name" value="GPCRRHODOPSN"/>
</dbReference>
<evidence type="ECO:0000256" key="12">
    <source>
        <dbReference type="SAM" id="MobiDB-lite"/>
    </source>
</evidence>
<dbReference type="PROSITE" id="PS51450">
    <property type="entry name" value="LRR"/>
    <property type="match status" value="5"/>
</dbReference>
<dbReference type="Proteomes" id="UP000835206">
    <property type="component" value="Chromosome 12"/>
</dbReference>
<keyword evidence="16" id="KW-1185">Reference proteome</keyword>
<dbReference type="Pfam" id="PF00001">
    <property type="entry name" value="7tm_1"/>
    <property type="match status" value="1"/>
</dbReference>
<feature type="region of interest" description="Disordered" evidence="12">
    <location>
        <begin position="906"/>
        <end position="1006"/>
    </location>
</feature>
<evidence type="ECO:0000256" key="8">
    <source>
        <dbReference type="ARBA" id="ARBA00023040"/>
    </source>
</evidence>
<feature type="transmembrane region" description="Helical" evidence="13">
    <location>
        <begin position="612"/>
        <end position="633"/>
    </location>
</feature>
<evidence type="ECO:0000256" key="6">
    <source>
        <dbReference type="ARBA" id="ARBA00022737"/>
    </source>
</evidence>
<dbReference type="InterPro" id="IPR003591">
    <property type="entry name" value="Leu-rich_rpt_typical-subtyp"/>
</dbReference>
<dbReference type="SUPFAM" id="SSF52058">
    <property type="entry name" value="L domain-like"/>
    <property type="match status" value="1"/>
</dbReference>
<keyword evidence="4" id="KW-0433">Leucine-rich repeat</keyword>
<dbReference type="GO" id="GO:0009755">
    <property type="term" value="P:hormone-mediated signaling pathway"/>
    <property type="evidence" value="ECO:0007669"/>
    <property type="project" value="TreeGrafter"/>
</dbReference>
<dbReference type="PROSITE" id="PS50262">
    <property type="entry name" value="G_PROTEIN_RECEP_F1_2"/>
    <property type="match status" value="1"/>
</dbReference>
<feature type="transmembrane region" description="Helical" evidence="13">
    <location>
        <begin position="734"/>
        <end position="754"/>
    </location>
</feature>
<dbReference type="GO" id="GO:0005886">
    <property type="term" value="C:plasma membrane"/>
    <property type="evidence" value="ECO:0007669"/>
    <property type="project" value="UniProtKB-SubCell"/>
</dbReference>
<comment type="subcellular location">
    <subcellularLocation>
        <location evidence="1">Cell membrane</location>
        <topology evidence="1">Multi-pass membrane protein</topology>
    </subcellularLocation>
</comment>
<evidence type="ECO:0000256" key="1">
    <source>
        <dbReference type="ARBA" id="ARBA00004651"/>
    </source>
</evidence>
<feature type="transmembrane region" description="Helical" evidence="13">
    <location>
        <begin position="494"/>
        <end position="515"/>
    </location>
</feature>
<dbReference type="InterPro" id="IPR000276">
    <property type="entry name" value="GPCR_Rhodpsn"/>
</dbReference>
<dbReference type="PANTHER" id="PTHR24372:SF82">
    <property type="entry name" value="RICKETS"/>
    <property type="match status" value="1"/>
</dbReference>
<evidence type="ECO:0000256" key="11">
    <source>
        <dbReference type="ARBA" id="ARBA00023224"/>
    </source>
</evidence>
<accession>A0A9B2JRD2</accession>
<dbReference type="FunFam" id="1.20.1070.10:FF:000156">
    <property type="entry name" value="Lutropin-choriogonadotropic hormone receptor"/>
    <property type="match status" value="1"/>
</dbReference>
<feature type="domain" description="G-protein coupled receptors family 1 profile" evidence="15">
    <location>
        <begin position="505"/>
        <end position="751"/>
    </location>
</feature>
<evidence type="ECO:0000256" key="5">
    <source>
        <dbReference type="ARBA" id="ARBA00022692"/>
    </source>
</evidence>
<reference evidence="17" key="1">
    <citation type="submission" date="2025-08" db="UniProtKB">
        <authorList>
            <consortium name="RefSeq"/>
        </authorList>
    </citation>
    <scope>IDENTIFICATION</scope>
</reference>
<dbReference type="GeneID" id="100649703"/>
<organism evidence="16 17">
    <name type="scientific">Bombus terrestris</name>
    <name type="common">Buff-tailed bumblebee</name>
    <name type="synonym">Apis terrestris</name>
    <dbReference type="NCBI Taxonomy" id="30195"/>
    <lineage>
        <taxon>Eukaryota</taxon>
        <taxon>Metazoa</taxon>
        <taxon>Ecdysozoa</taxon>
        <taxon>Arthropoda</taxon>
        <taxon>Hexapoda</taxon>
        <taxon>Insecta</taxon>
        <taxon>Pterygota</taxon>
        <taxon>Neoptera</taxon>
        <taxon>Endopterygota</taxon>
        <taxon>Hymenoptera</taxon>
        <taxon>Apocrita</taxon>
        <taxon>Aculeata</taxon>
        <taxon>Apoidea</taxon>
        <taxon>Anthophila</taxon>
        <taxon>Apidae</taxon>
        <taxon>Bombus</taxon>
        <taxon>Bombus</taxon>
    </lineage>
</organism>
<dbReference type="SUPFAM" id="SSF81321">
    <property type="entry name" value="Family A G protein-coupled receptor-like"/>
    <property type="match status" value="1"/>
</dbReference>
<evidence type="ECO:0000256" key="10">
    <source>
        <dbReference type="ARBA" id="ARBA00023170"/>
    </source>
</evidence>
<keyword evidence="3" id="KW-1003">Cell membrane</keyword>
<evidence type="ECO:0000256" key="7">
    <source>
        <dbReference type="ARBA" id="ARBA00022989"/>
    </source>
</evidence>
<feature type="transmembrane region" description="Helical" evidence="13">
    <location>
        <begin position="653"/>
        <end position="678"/>
    </location>
</feature>
<sequence>MCTQSSRGITTAAVILAMFLCRICSAEEQPGSSSGPGLLESCNVTADGREFSCRGAGFLSILEPLDVTVLPSTVNLTKLDLTSNNITDIPARAFHRIFNLEVLLLRRNHLHTIADDAFTNLTSLRVLELDDNYLTKIPTAIVKLSGLEDLSLSNNRIETLEEYVFQRVTNLLSLDLRGNPIKEIHGNTFRNLRKLRKLILSNLKELRIFPNLNGTKSLEVLRLDRAQVTSVPTSLCEQCPKLKSLDMKSNFLTEMPNLRNCSELRVLDLASNVIPSLPDEPFKGLNMLHDLLLSNNKLQVIPSDAFVGLSRLQVLDLESNYIEYIHPDAFKETKHLEDLNLGNNVFPALPTLGLSGLLHLKTFNNPALREFPAPERFPRVQTMVLSYAYHCCSFLSVEVEDPVTKSSVQESILFPTDNDFDMILWNSSFTDIWPQLNFTYPGNLPSYVEDYFEEQNSRATQPARTLPSHVQCLPQPGPFLPCQDLFDWWTLRCGVWVVFLLAMLGNGTVVFVLIFSRSKMDVPRFLVCNLAAADFFMGIYLGLLAVVDASTLGEFRMYAIPWQTSAGCQLAGFLGVLSSELSVYTLAVITLERNYAITHAMHLNKRLSLKHAGYIMTAGWGFALSMASLPLVGVSDYRKFAICLPFETNGNAALAYVIFLMLINGVAFLILMGCYLKMYCAIRGSQAWNSNDSRIAKRMALLVFTDFLCWSPIAFFSLTATFGLQLVSLEQAKVFAVFVLPLNSCCNPFLYAILTKQFKKDCVLICKAIEESRVTRGIGRCRHSSNFSNRQTPVNTNSLVDRSSRENQAPCACNSRLLETSQCSGYRRWGTRILWPCARDTRPRHARSDQYAYQIAEIQQKQHKRASSVSSSENFSSSRSDSWRQTHHCGIPLRLLDPKRRASSWLITRKPSQESNLSSSRNDSSGSATTASTSTWRISRSSASLEINARNTPRPTRSKPRLTRQLAIQEPEPPGSPSRLAVRLLATIPSAAETSDQQDDDNTPQN</sequence>
<dbReference type="SMART" id="SM00365">
    <property type="entry name" value="LRR_SD22"/>
    <property type="match status" value="5"/>
</dbReference>
<feature type="compositionally biased region" description="Acidic residues" evidence="12">
    <location>
        <begin position="996"/>
        <end position="1006"/>
    </location>
</feature>
<evidence type="ECO:0000256" key="13">
    <source>
        <dbReference type="SAM" id="Phobius"/>
    </source>
</evidence>
<dbReference type="CDD" id="cd15136">
    <property type="entry name" value="7tmA_Glyco_hormone_R"/>
    <property type="match status" value="1"/>
</dbReference>
<dbReference type="InterPro" id="IPR001611">
    <property type="entry name" value="Leu-rich_rpt"/>
</dbReference>
<dbReference type="InterPro" id="IPR032675">
    <property type="entry name" value="LRR_dom_sf"/>
</dbReference>
<keyword evidence="5 13" id="KW-0812">Transmembrane</keyword>
<dbReference type="Pfam" id="PF13855">
    <property type="entry name" value="LRR_8"/>
    <property type="match status" value="3"/>
</dbReference>
<dbReference type="CTD" id="34819"/>
<feature type="transmembrane region" description="Helical" evidence="13">
    <location>
        <begin position="699"/>
        <end position="722"/>
    </location>
</feature>
<feature type="chain" id="PRO_5039110741" evidence="14">
    <location>
        <begin position="27"/>
        <end position="1006"/>
    </location>
</feature>
<feature type="region of interest" description="Disordered" evidence="12">
    <location>
        <begin position="858"/>
        <end position="884"/>
    </location>
</feature>
<name>A0A9B2JRD2_BOMTE</name>
<dbReference type="InterPro" id="IPR017452">
    <property type="entry name" value="GPCR_Rhodpsn_7TM"/>
</dbReference>
<keyword evidence="6" id="KW-0677">Repeat</keyword>
<keyword evidence="10 17" id="KW-0675">Receptor</keyword>
<proteinExistence type="inferred from homology"/>
<dbReference type="Gene3D" id="1.20.1070.10">
    <property type="entry name" value="Rhodopsin 7-helix transmembrane proteins"/>
    <property type="match status" value="1"/>
</dbReference>
<feature type="signal peptide" evidence="14">
    <location>
        <begin position="1"/>
        <end position="26"/>
    </location>
</feature>
<dbReference type="PRINTS" id="PR00373">
    <property type="entry name" value="GLYCHORMONER"/>
</dbReference>
<dbReference type="OrthoDB" id="1883493at2759"/>
<keyword evidence="11" id="KW-0807">Transducer</keyword>
<evidence type="ECO:0000256" key="14">
    <source>
        <dbReference type="SAM" id="SignalP"/>
    </source>
</evidence>
<evidence type="ECO:0000313" key="16">
    <source>
        <dbReference type="Proteomes" id="UP000835206"/>
    </source>
</evidence>
<evidence type="ECO:0000259" key="15">
    <source>
        <dbReference type="PROSITE" id="PS50262"/>
    </source>
</evidence>
<feature type="compositionally biased region" description="Low complexity" evidence="12">
    <location>
        <begin position="913"/>
        <end position="944"/>
    </location>
</feature>
<dbReference type="GO" id="GO:0008528">
    <property type="term" value="F:G protein-coupled peptide receptor activity"/>
    <property type="evidence" value="ECO:0007669"/>
    <property type="project" value="TreeGrafter"/>
</dbReference>
<evidence type="ECO:0000256" key="3">
    <source>
        <dbReference type="ARBA" id="ARBA00022475"/>
    </source>
</evidence>
<dbReference type="InterPro" id="IPR002131">
    <property type="entry name" value="Gphrmn_rcpt_fam"/>
</dbReference>
<keyword evidence="14" id="KW-0732">Signal</keyword>
<feature type="compositionally biased region" description="Low complexity" evidence="12">
    <location>
        <begin position="867"/>
        <end position="880"/>
    </location>
</feature>
<dbReference type="RefSeq" id="XP_012170318.1">
    <property type="nucleotide sequence ID" value="XM_012314928.3"/>
</dbReference>